<dbReference type="PROSITE" id="PS51186">
    <property type="entry name" value="GNAT"/>
    <property type="match status" value="1"/>
</dbReference>
<sequence>MKGCDVRERTLISMTYAILPATEELVSEVEIWLDAEEASYNAANTVWIASSYKGSGPERGFRCNWDTVKRNWREGYTPLHVLIKDGLAIGFISGTHIVEIHPDYRGRSIGVLLSDFMLNRARDEGYCVLEIEIAPRTAKPFWLRQGFSIIDEEIHFRNGMHAFITIPRAFPLGSGPKVPVQIFFYDERTFFNKGQPFYTFDGSGERLDDGSIQLPERVIGYAPLLKNNTENRVVIVVDGDEIFSDRSKYGKKFGTQRDPAGNHYIDRILLG</sequence>
<evidence type="ECO:0000313" key="2">
    <source>
        <dbReference type="EMBL" id="OYR18279.1"/>
    </source>
</evidence>
<proteinExistence type="predicted"/>
<keyword evidence="3" id="KW-1185">Reference proteome</keyword>
<dbReference type="CDD" id="cd04301">
    <property type="entry name" value="NAT_SF"/>
    <property type="match status" value="1"/>
</dbReference>
<evidence type="ECO:0000313" key="3">
    <source>
        <dbReference type="Proteomes" id="UP000215590"/>
    </source>
</evidence>
<dbReference type="Gene3D" id="3.40.630.30">
    <property type="match status" value="1"/>
</dbReference>
<accession>A0A256FTV4</accession>
<dbReference type="GO" id="GO:0016747">
    <property type="term" value="F:acyltransferase activity, transferring groups other than amino-acyl groups"/>
    <property type="evidence" value="ECO:0007669"/>
    <property type="project" value="InterPro"/>
</dbReference>
<dbReference type="OrthoDB" id="9815041at2"/>
<organism evidence="2 3">
    <name type="scientific">Brucella thiophenivorans</name>
    <dbReference type="NCBI Taxonomy" id="571255"/>
    <lineage>
        <taxon>Bacteria</taxon>
        <taxon>Pseudomonadati</taxon>
        <taxon>Pseudomonadota</taxon>
        <taxon>Alphaproteobacteria</taxon>
        <taxon>Hyphomicrobiales</taxon>
        <taxon>Brucellaceae</taxon>
        <taxon>Brucella/Ochrobactrum group</taxon>
        <taxon>Brucella</taxon>
    </lineage>
</organism>
<gene>
    <name evidence="2" type="ORF">CEV31_4291</name>
</gene>
<comment type="caution">
    <text evidence="2">The sequence shown here is derived from an EMBL/GenBank/DDBJ whole genome shotgun (WGS) entry which is preliminary data.</text>
</comment>
<feature type="domain" description="N-acetyltransferase" evidence="1">
    <location>
        <begin position="16"/>
        <end position="173"/>
    </location>
</feature>
<dbReference type="Pfam" id="PF00583">
    <property type="entry name" value="Acetyltransf_1"/>
    <property type="match status" value="1"/>
</dbReference>
<reference evidence="2 3" key="1">
    <citation type="submission" date="2017-07" db="EMBL/GenBank/DDBJ databases">
        <title>Phylogenetic study on the rhizospheric bacterium Ochrobactrum sp. A44.</title>
        <authorList>
            <person name="Krzyzanowska D.M."/>
            <person name="Ossowicki A."/>
            <person name="Rajewska M."/>
            <person name="Maciag T."/>
            <person name="Kaczynski Z."/>
            <person name="Czerwicka M."/>
            <person name="Jafra S."/>
        </authorList>
    </citation>
    <scope>NUCLEOTIDE SEQUENCE [LARGE SCALE GENOMIC DNA]</scope>
    <source>
        <strain evidence="2 3">DSM 7216</strain>
    </source>
</reference>
<dbReference type="EMBL" id="NNRJ01000027">
    <property type="protein sequence ID" value="OYR18279.1"/>
    <property type="molecule type" value="Genomic_DNA"/>
</dbReference>
<name>A0A256FTV4_9HYPH</name>
<keyword evidence="2" id="KW-0808">Transferase</keyword>
<evidence type="ECO:0000259" key="1">
    <source>
        <dbReference type="PROSITE" id="PS51186"/>
    </source>
</evidence>
<dbReference type="Proteomes" id="UP000215590">
    <property type="component" value="Unassembled WGS sequence"/>
</dbReference>
<dbReference type="AlphaFoldDB" id="A0A256FTV4"/>
<dbReference type="InterPro" id="IPR016181">
    <property type="entry name" value="Acyl_CoA_acyltransferase"/>
</dbReference>
<dbReference type="InterPro" id="IPR000182">
    <property type="entry name" value="GNAT_dom"/>
</dbReference>
<protein>
    <submittedName>
        <fullName evidence="2">Acetyltransferase family protein</fullName>
    </submittedName>
</protein>
<dbReference type="SUPFAM" id="SSF55729">
    <property type="entry name" value="Acyl-CoA N-acyltransferases (Nat)"/>
    <property type="match status" value="1"/>
</dbReference>